<dbReference type="PROSITE" id="PS51257">
    <property type="entry name" value="PROKAR_LIPOPROTEIN"/>
    <property type="match status" value="1"/>
</dbReference>
<evidence type="ECO:0000313" key="3">
    <source>
        <dbReference type="Proteomes" id="UP001303160"/>
    </source>
</evidence>
<organism evidence="2 3">
    <name type="scientific">Triangularia verruculosa</name>
    <dbReference type="NCBI Taxonomy" id="2587418"/>
    <lineage>
        <taxon>Eukaryota</taxon>
        <taxon>Fungi</taxon>
        <taxon>Dikarya</taxon>
        <taxon>Ascomycota</taxon>
        <taxon>Pezizomycotina</taxon>
        <taxon>Sordariomycetes</taxon>
        <taxon>Sordariomycetidae</taxon>
        <taxon>Sordariales</taxon>
        <taxon>Podosporaceae</taxon>
        <taxon>Triangularia</taxon>
    </lineage>
</organism>
<evidence type="ECO:0000313" key="2">
    <source>
        <dbReference type="EMBL" id="KAK4195746.1"/>
    </source>
</evidence>
<dbReference type="EMBL" id="MU864004">
    <property type="protein sequence ID" value="KAK4195746.1"/>
    <property type="molecule type" value="Genomic_DNA"/>
</dbReference>
<reference evidence="2" key="1">
    <citation type="journal article" date="2023" name="Mol. Phylogenet. Evol.">
        <title>Genome-scale phylogeny and comparative genomics of the fungal order Sordariales.</title>
        <authorList>
            <person name="Hensen N."/>
            <person name="Bonometti L."/>
            <person name="Westerberg I."/>
            <person name="Brannstrom I.O."/>
            <person name="Guillou S."/>
            <person name="Cros-Aarteil S."/>
            <person name="Calhoun S."/>
            <person name="Haridas S."/>
            <person name="Kuo A."/>
            <person name="Mondo S."/>
            <person name="Pangilinan J."/>
            <person name="Riley R."/>
            <person name="LaButti K."/>
            <person name="Andreopoulos B."/>
            <person name="Lipzen A."/>
            <person name="Chen C."/>
            <person name="Yan M."/>
            <person name="Daum C."/>
            <person name="Ng V."/>
            <person name="Clum A."/>
            <person name="Steindorff A."/>
            <person name="Ohm R.A."/>
            <person name="Martin F."/>
            <person name="Silar P."/>
            <person name="Natvig D.O."/>
            <person name="Lalanne C."/>
            <person name="Gautier V."/>
            <person name="Ament-Velasquez S.L."/>
            <person name="Kruys A."/>
            <person name="Hutchinson M.I."/>
            <person name="Powell A.J."/>
            <person name="Barry K."/>
            <person name="Miller A.N."/>
            <person name="Grigoriev I.V."/>
            <person name="Debuchy R."/>
            <person name="Gladieux P."/>
            <person name="Hiltunen Thoren M."/>
            <person name="Johannesson H."/>
        </authorList>
    </citation>
    <scope>NUCLEOTIDE SEQUENCE</scope>
    <source>
        <strain evidence="2">CBS 315.58</strain>
    </source>
</reference>
<dbReference type="AlphaFoldDB" id="A0AAN6X8Q3"/>
<evidence type="ECO:0000256" key="1">
    <source>
        <dbReference type="SAM" id="MobiDB-lite"/>
    </source>
</evidence>
<feature type="region of interest" description="Disordered" evidence="1">
    <location>
        <begin position="235"/>
        <end position="256"/>
    </location>
</feature>
<gene>
    <name evidence="2" type="ORF">QBC40DRAFT_315501</name>
</gene>
<dbReference type="Proteomes" id="UP001303160">
    <property type="component" value="Unassembled WGS sequence"/>
</dbReference>
<keyword evidence="3" id="KW-1185">Reference proteome</keyword>
<reference evidence="2" key="2">
    <citation type="submission" date="2023-05" db="EMBL/GenBank/DDBJ databases">
        <authorList>
            <consortium name="Lawrence Berkeley National Laboratory"/>
            <person name="Steindorff A."/>
            <person name="Hensen N."/>
            <person name="Bonometti L."/>
            <person name="Westerberg I."/>
            <person name="Brannstrom I.O."/>
            <person name="Guillou S."/>
            <person name="Cros-Aarteil S."/>
            <person name="Calhoun S."/>
            <person name="Haridas S."/>
            <person name="Kuo A."/>
            <person name="Mondo S."/>
            <person name="Pangilinan J."/>
            <person name="Riley R."/>
            <person name="Labutti K."/>
            <person name="Andreopoulos B."/>
            <person name="Lipzen A."/>
            <person name="Chen C."/>
            <person name="Yanf M."/>
            <person name="Daum C."/>
            <person name="Ng V."/>
            <person name="Clum A."/>
            <person name="Ohm R."/>
            <person name="Martin F."/>
            <person name="Silar P."/>
            <person name="Natvig D."/>
            <person name="Lalanne C."/>
            <person name="Gautier V."/>
            <person name="Ament-Velasquez S.L."/>
            <person name="Kruys A."/>
            <person name="Hutchinson M.I."/>
            <person name="Powell A.J."/>
            <person name="Barry K."/>
            <person name="Miller A.N."/>
            <person name="Grigoriev I.V."/>
            <person name="Debuchy R."/>
            <person name="Gladieux P."/>
            <person name="Thoren M.H."/>
            <person name="Johannesson H."/>
        </authorList>
    </citation>
    <scope>NUCLEOTIDE SEQUENCE</scope>
    <source>
        <strain evidence="2">CBS 315.58</strain>
    </source>
</reference>
<accession>A0AAN6X8Q3</accession>
<sequence length="360" mass="38839">MTRPRSLLLCWLACRQERRAQAPSLAGSAACQDGLRRLARADVPRGSITSHERAPGSREAVRTADWKNRLMSAGWRGMSKAQIGCGRGTTNNAAADMPQHNRLRRCLVQHHSSQRKQAVVSVLLSSAVSGVGEWKHRLWDVLVPPGEADGADVRNLQLHQTRPPARVSVADRWSARIEKKRGGCSVFTEGKGGWGLVGVRPNELPRVEQRQGKQAYEGGRLPELPYMMNNTVPSPTGPVRKDNPIAPPTPKLTGPAPPQPPALCNLHVAGPPGPPTPHLFLMLRQAQLIPIRASRGPVIRLPEDASKSHVRPCLVVPSTSACTKYFVFLLSIVTSGHAGFRAGNKSGVGPSPSPPPILAP</sequence>
<proteinExistence type="predicted"/>
<name>A0AAN6X8Q3_9PEZI</name>
<comment type="caution">
    <text evidence="2">The sequence shown here is derived from an EMBL/GenBank/DDBJ whole genome shotgun (WGS) entry which is preliminary data.</text>
</comment>
<feature type="compositionally biased region" description="Pro residues" evidence="1">
    <location>
        <begin position="245"/>
        <end position="256"/>
    </location>
</feature>
<protein>
    <submittedName>
        <fullName evidence="2">Uncharacterized protein</fullName>
    </submittedName>
</protein>